<comment type="caution">
    <text evidence="2">The sequence shown here is derived from an EMBL/GenBank/DDBJ whole genome shotgun (WGS) entry which is preliminary data.</text>
</comment>
<dbReference type="CDD" id="cd23659">
    <property type="entry name" value="USP_At3g01520-like"/>
    <property type="match status" value="1"/>
</dbReference>
<dbReference type="InterPro" id="IPR006016">
    <property type="entry name" value="UspA"/>
</dbReference>
<dbReference type="PRINTS" id="PR01438">
    <property type="entry name" value="UNVRSLSTRESS"/>
</dbReference>
<dbReference type="EMBL" id="JBCGBO010000002">
    <property type="protein sequence ID" value="KAK9223229.1"/>
    <property type="molecule type" value="Genomic_DNA"/>
</dbReference>
<sequence length="291" mass="32264">MDKKKVMVAIDESECSHYALQWALENLGDAISKSDLIIFTARPTEFIYVQASMFGAAPPDLLMSIQENQKTAALALLGRAKEICAKHGVVAETMTEMGDPKNVICEAAEKHKIQLLIVGSHSRGPIQRAFLGSVSNYCVHNAKCPVLVHLFWNHLSIRVLQPEKKIAEVIVAAEPAEGVGERKVMVAIDESEQSHYALMWVLDNLKESISKFPLIIFMAQPPTKSEFVFTAPFGYARLYSSALTTQGFVNSAEEKQRKLTLAFLQKLKDILSSQGVKAEMIVEVWDPTMAI</sequence>
<dbReference type="PANTHER" id="PTHR31964:SF113">
    <property type="entry name" value="USPA DOMAIN-CONTAINING PROTEIN"/>
    <property type="match status" value="1"/>
</dbReference>
<feature type="domain" description="UspA" evidence="1">
    <location>
        <begin position="4"/>
        <end position="148"/>
    </location>
</feature>
<dbReference type="Pfam" id="PF00582">
    <property type="entry name" value="Usp"/>
    <property type="match status" value="1"/>
</dbReference>
<evidence type="ECO:0000313" key="2">
    <source>
        <dbReference type="EMBL" id="KAK9223229.1"/>
    </source>
</evidence>
<dbReference type="PANTHER" id="PTHR31964">
    <property type="entry name" value="ADENINE NUCLEOTIDE ALPHA HYDROLASES-LIKE SUPERFAMILY PROTEIN"/>
    <property type="match status" value="1"/>
</dbReference>
<dbReference type="InterPro" id="IPR014729">
    <property type="entry name" value="Rossmann-like_a/b/a_fold"/>
</dbReference>
<proteinExistence type="predicted"/>
<evidence type="ECO:0000259" key="1">
    <source>
        <dbReference type="Pfam" id="PF00582"/>
    </source>
</evidence>
<evidence type="ECO:0000313" key="3">
    <source>
        <dbReference type="Proteomes" id="UP001428341"/>
    </source>
</evidence>
<dbReference type="Proteomes" id="UP001428341">
    <property type="component" value="Unassembled WGS sequence"/>
</dbReference>
<name>A0AAP0R1N0_9ROSI</name>
<protein>
    <recommendedName>
        <fullName evidence="1">UspA domain-containing protein</fullName>
    </recommendedName>
</protein>
<gene>
    <name evidence="2" type="ORF">WN944_011671</name>
</gene>
<dbReference type="InterPro" id="IPR006015">
    <property type="entry name" value="Universal_stress_UspA"/>
</dbReference>
<keyword evidence="3" id="KW-1185">Reference proteome</keyword>
<dbReference type="AlphaFoldDB" id="A0AAP0R1N0"/>
<reference evidence="2 3" key="1">
    <citation type="submission" date="2024-05" db="EMBL/GenBank/DDBJ databases">
        <title>Haplotype-resolved chromosome-level genome assembly of Huyou (Citrus changshanensis).</title>
        <authorList>
            <person name="Miao C."/>
            <person name="Chen W."/>
            <person name="Wu Y."/>
            <person name="Wang L."/>
            <person name="Zhao S."/>
            <person name="Grierson D."/>
            <person name="Xu C."/>
            <person name="Chen K."/>
        </authorList>
    </citation>
    <scope>NUCLEOTIDE SEQUENCE [LARGE SCALE GENOMIC DNA]</scope>
    <source>
        <strain evidence="2">01-14</strain>
        <tissue evidence="2">Leaf</tissue>
    </source>
</reference>
<dbReference type="Gene3D" id="3.40.50.620">
    <property type="entry name" value="HUPs"/>
    <property type="match status" value="2"/>
</dbReference>
<accession>A0AAP0R1N0</accession>
<dbReference type="SUPFAM" id="SSF52402">
    <property type="entry name" value="Adenine nucleotide alpha hydrolases-like"/>
    <property type="match status" value="2"/>
</dbReference>
<organism evidence="2 3">
    <name type="scientific">Citrus x changshan-huyou</name>
    <dbReference type="NCBI Taxonomy" id="2935761"/>
    <lineage>
        <taxon>Eukaryota</taxon>
        <taxon>Viridiplantae</taxon>
        <taxon>Streptophyta</taxon>
        <taxon>Embryophyta</taxon>
        <taxon>Tracheophyta</taxon>
        <taxon>Spermatophyta</taxon>
        <taxon>Magnoliopsida</taxon>
        <taxon>eudicotyledons</taxon>
        <taxon>Gunneridae</taxon>
        <taxon>Pentapetalae</taxon>
        <taxon>rosids</taxon>
        <taxon>malvids</taxon>
        <taxon>Sapindales</taxon>
        <taxon>Rutaceae</taxon>
        <taxon>Aurantioideae</taxon>
        <taxon>Citrus</taxon>
    </lineage>
</organism>